<dbReference type="GO" id="GO:0008028">
    <property type="term" value="F:monocarboxylic acid transmembrane transporter activity"/>
    <property type="evidence" value="ECO:0007669"/>
    <property type="project" value="TreeGrafter"/>
</dbReference>
<dbReference type="InterPro" id="IPR036259">
    <property type="entry name" value="MFS_trans_sf"/>
</dbReference>
<accession>A0AA88YGL8</accession>
<dbReference type="Gene3D" id="1.20.1250.20">
    <property type="entry name" value="MFS general substrate transporter like domains"/>
    <property type="match status" value="1"/>
</dbReference>
<feature type="transmembrane region" description="Helical" evidence="1">
    <location>
        <begin position="86"/>
        <end position="107"/>
    </location>
</feature>
<dbReference type="PANTHER" id="PTHR11360">
    <property type="entry name" value="MONOCARBOXYLATE TRANSPORTER"/>
    <property type="match status" value="1"/>
</dbReference>
<keyword evidence="1" id="KW-0472">Membrane</keyword>
<dbReference type="Pfam" id="PF07690">
    <property type="entry name" value="MFS_1"/>
    <property type="match status" value="1"/>
</dbReference>
<feature type="transmembrane region" description="Helical" evidence="1">
    <location>
        <begin position="142"/>
        <end position="166"/>
    </location>
</feature>
<feature type="transmembrane region" description="Helical" evidence="1">
    <location>
        <begin position="24"/>
        <end position="49"/>
    </location>
</feature>
<protein>
    <submittedName>
        <fullName evidence="2">Uncharacterized protein</fullName>
    </submittedName>
</protein>
<reference evidence="2" key="1">
    <citation type="submission" date="2019-08" db="EMBL/GenBank/DDBJ databases">
        <title>The improved chromosome-level genome for the pearl oyster Pinctada fucata martensii using PacBio sequencing and Hi-C.</title>
        <authorList>
            <person name="Zheng Z."/>
        </authorList>
    </citation>
    <scope>NUCLEOTIDE SEQUENCE</scope>
    <source>
        <strain evidence="2">ZZ-2019</strain>
        <tissue evidence="2">Adductor muscle</tissue>
    </source>
</reference>
<dbReference type="Proteomes" id="UP001186944">
    <property type="component" value="Unassembled WGS sequence"/>
</dbReference>
<dbReference type="InterPro" id="IPR011701">
    <property type="entry name" value="MFS"/>
</dbReference>
<keyword evidence="3" id="KW-1185">Reference proteome</keyword>
<feature type="transmembrane region" description="Helical" evidence="1">
    <location>
        <begin position="61"/>
        <end position="80"/>
    </location>
</feature>
<evidence type="ECO:0000313" key="2">
    <source>
        <dbReference type="EMBL" id="KAK3104760.1"/>
    </source>
</evidence>
<dbReference type="EMBL" id="VSWD01000004">
    <property type="protein sequence ID" value="KAK3104760.1"/>
    <property type="molecule type" value="Genomic_DNA"/>
</dbReference>
<organism evidence="2 3">
    <name type="scientific">Pinctada imbricata</name>
    <name type="common">Atlantic pearl-oyster</name>
    <name type="synonym">Pinctada martensii</name>
    <dbReference type="NCBI Taxonomy" id="66713"/>
    <lineage>
        <taxon>Eukaryota</taxon>
        <taxon>Metazoa</taxon>
        <taxon>Spiralia</taxon>
        <taxon>Lophotrochozoa</taxon>
        <taxon>Mollusca</taxon>
        <taxon>Bivalvia</taxon>
        <taxon>Autobranchia</taxon>
        <taxon>Pteriomorphia</taxon>
        <taxon>Pterioida</taxon>
        <taxon>Pterioidea</taxon>
        <taxon>Pteriidae</taxon>
        <taxon>Pinctada</taxon>
    </lineage>
</organism>
<feature type="transmembrane region" description="Helical" evidence="1">
    <location>
        <begin position="186"/>
        <end position="204"/>
    </location>
</feature>
<feature type="transmembrane region" description="Helical" evidence="1">
    <location>
        <begin position="216"/>
        <end position="238"/>
    </location>
</feature>
<comment type="caution">
    <text evidence="2">The sequence shown here is derived from an EMBL/GenBank/DDBJ whole genome shotgun (WGS) entry which is preliminary data.</text>
</comment>
<keyword evidence="1" id="KW-1133">Transmembrane helix</keyword>
<sequence>MVGGVIMGTGLVITAFVELSLDAVLISFGVLSGFGSGLCYSSSVIVVGFNFERRRNLATGFAVSGVGIGMFVLSPLMQLAKNTYGYNGLLLMCGAVSFHHLVFGALCRPSELEKLSKTKVNTFKHNNEQRKCSKLLSILREIFFLFTNIPFILIVVSMTFFTLGVHLMYVHFSKLLITKGTSETDAAYLLSMSGICTGISRLLIGFSSNAENINELMLFSGCFSLLGIAGLLLPVYVGSFVGRLSLPLCLGLLARLEVYLVRVLDVLIEEKPHRRTVLKSKQLALRPRMLTVIWLRLIIPRSFKME</sequence>
<name>A0AA88YGL8_PINIB</name>
<gene>
    <name evidence="2" type="ORF">FSP39_009485</name>
</gene>
<dbReference type="SUPFAM" id="SSF103473">
    <property type="entry name" value="MFS general substrate transporter"/>
    <property type="match status" value="1"/>
</dbReference>
<dbReference type="AlphaFoldDB" id="A0AA88YGL8"/>
<keyword evidence="1" id="KW-0812">Transmembrane</keyword>
<proteinExistence type="predicted"/>
<evidence type="ECO:0000313" key="3">
    <source>
        <dbReference type="Proteomes" id="UP001186944"/>
    </source>
</evidence>
<dbReference type="InterPro" id="IPR050327">
    <property type="entry name" value="Proton-linked_MCT"/>
</dbReference>
<dbReference type="PANTHER" id="PTHR11360:SF284">
    <property type="entry name" value="EG:103B4.3 PROTEIN-RELATED"/>
    <property type="match status" value="1"/>
</dbReference>
<evidence type="ECO:0000256" key="1">
    <source>
        <dbReference type="SAM" id="Phobius"/>
    </source>
</evidence>